<protein>
    <submittedName>
        <fullName evidence="3">YciI family protein</fullName>
    </submittedName>
</protein>
<dbReference type="InterPro" id="IPR011008">
    <property type="entry name" value="Dimeric_a/b-barrel"/>
</dbReference>
<dbReference type="InterPro" id="IPR005545">
    <property type="entry name" value="YCII"/>
</dbReference>
<keyword evidence="4" id="KW-1185">Reference proteome</keyword>
<gene>
    <name evidence="3" type="ORF">ACFFGN_26440</name>
</gene>
<name>A0ABV6QSZ1_9ACTN</name>
<dbReference type="SUPFAM" id="SSF54909">
    <property type="entry name" value="Dimeric alpha+beta barrel"/>
    <property type="match status" value="1"/>
</dbReference>
<reference evidence="3 4" key="1">
    <citation type="submission" date="2024-09" db="EMBL/GenBank/DDBJ databases">
        <authorList>
            <person name="Sun Q."/>
            <person name="Mori K."/>
        </authorList>
    </citation>
    <scope>NUCLEOTIDE SEQUENCE [LARGE SCALE GENOMIC DNA]</scope>
    <source>
        <strain evidence="3 4">CGMCC 1.15906</strain>
    </source>
</reference>
<evidence type="ECO:0000256" key="1">
    <source>
        <dbReference type="ARBA" id="ARBA00007689"/>
    </source>
</evidence>
<dbReference type="Proteomes" id="UP001589890">
    <property type="component" value="Unassembled WGS sequence"/>
</dbReference>
<evidence type="ECO:0000313" key="3">
    <source>
        <dbReference type="EMBL" id="MFC0627640.1"/>
    </source>
</evidence>
<feature type="domain" description="YCII-related" evidence="2">
    <location>
        <begin position="6"/>
        <end position="100"/>
    </location>
</feature>
<evidence type="ECO:0000259" key="2">
    <source>
        <dbReference type="Pfam" id="PF03795"/>
    </source>
</evidence>
<evidence type="ECO:0000313" key="4">
    <source>
        <dbReference type="Proteomes" id="UP001589890"/>
    </source>
</evidence>
<organism evidence="3 4">
    <name type="scientific">Kribbella deserti</name>
    <dbReference type="NCBI Taxonomy" id="1926257"/>
    <lineage>
        <taxon>Bacteria</taxon>
        <taxon>Bacillati</taxon>
        <taxon>Actinomycetota</taxon>
        <taxon>Actinomycetes</taxon>
        <taxon>Propionibacteriales</taxon>
        <taxon>Kribbellaceae</taxon>
        <taxon>Kribbella</taxon>
    </lineage>
</organism>
<dbReference type="Pfam" id="PF03795">
    <property type="entry name" value="YCII"/>
    <property type="match status" value="1"/>
</dbReference>
<comment type="similarity">
    <text evidence="1">Belongs to the YciI family.</text>
</comment>
<sequence length="130" mass="14119">MRQYLLGIYQPDGEAPPPEFLEPIMAKLQVWHDELQAAGAWVFSGGLTAASSATVVRYRDGESLVTDGPFAEGKEHLGGFNVIQVADLDEAMDWARRLSEILTLPIEVRPMEFGSCVGQADGGDSANPRN</sequence>
<dbReference type="PANTHER" id="PTHR35174:SF3">
    <property type="entry name" value="BLL7171 PROTEIN"/>
    <property type="match status" value="1"/>
</dbReference>
<proteinExistence type="inferred from homology"/>
<dbReference type="Gene3D" id="3.30.70.1060">
    <property type="entry name" value="Dimeric alpha+beta barrel"/>
    <property type="match status" value="1"/>
</dbReference>
<accession>A0ABV6QSZ1</accession>
<dbReference type="EMBL" id="JBHLTC010000035">
    <property type="protein sequence ID" value="MFC0627640.1"/>
    <property type="molecule type" value="Genomic_DNA"/>
</dbReference>
<comment type="caution">
    <text evidence="3">The sequence shown here is derived from an EMBL/GenBank/DDBJ whole genome shotgun (WGS) entry which is preliminary data.</text>
</comment>
<dbReference type="RefSeq" id="WP_380052634.1">
    <property type="nucleotide sequence ID" value="NZ_JBHLTC010000035.1"/>
</dbReference>
<dbReference type="PANTHER" id="PTHR35174">
    <property type="entry name" value="BLL7171 PROTEIN-RELATED"/>
    <property type="match status" value="1"/>
</dbReference>